<keyword evidence="3" id="KW-1185">Reference proteome</keyword>
<dbReference type="RefSeq" id="WP_345151856.1">
    <property type="nucleotide sequence ID" value="NZ_BAABEO010000019.1"/>
</dbReference>
<protein>
    <submittedName>
        <fullName evidence="2">Alpha/beta hydrolase</fullName>
    </submittedName>
</protein>
<keyword evidence="2" id="KW-0378">Hydrolase</keyword>
<gene>
    <name evidence="2" type="ORF">GCM10023081_29620</name>
</gene>
<proteinExistence type="predicted"/>
<dbReference type="PANTHER" id="PTHR43194:SF2">
    <property type="entry name" value="PEROXISOMAL MEMBRANE PROTEIN LPX1"/>
    <property type="match status" value="1"/>
</dbReference>
<dbReference type="SUPFAM" id="SSF53474">
    <property type="entry name" value="alpha/beta-Hydrolases"/>
    <property type="match status" value="1"/>
</dbReference>
<evidence type="ECO:0000313" key="2">
    <source>
        <dbReference type="EMBL" id="GAA3690231.1"/>
    </source>
</evidence>
<dbReference type="InterPro" id="IPR050228">
    <property type="entry name" value="Carboxylesterase_BioH"/>
</dbReference>
<name>A0ABP7CKW9_9MICC</name>
<dbReference type="EMBL" id="BAABEO010000019">
    <property type="protein sequence ID" value="GAA3690231.1"/>
    <property type="molecule type" value="Genomic_DNA"/>
</dbReference>
<dbReference type="GO" id="GO:0016787">
    <property type="term" value="F:hydrolase activity"/>
    <property type="evidence" value="ECO:0007669"/>
    <property type="project" value="UniProtKB-KW"/>
</dbReference>
<evidence type="ECO:0000313" key="3">
    <source>
        <dbReference type="Proteomes" id="UP001500752"/>
    </source>
</evidence>
<comment type="caution">
    <text evidence="2">The sequence shown here is derived from an EMBL/GenBank/DDBJ whole genome shotgun (WGS) entry which is preliminary data.</text>
</comment>
<feature type="domain" description="Serine aminopeptidase S33" evidence="1">
    <location>
        <begin position="93"/>
        <end position="302"/>
    </location>
</feature>
<reference evidence="3" key="1">
    <citation type="journal article" date="2019" name="Int. J. Syst. Evol. Microbiol.">
        <title>The Global Catalogue of Microorganisms (GCM) 10K type strain sequencing project: providing services to taxonomists for standard genome sequencing and annotation.</title>
        <authorList>
            <consortium name="The Broad Institute Genomics Platform"/>
            <consortium name="The Broad Institute Genome Sequencing Center for Infectious Disease"/>
            <person name="Wu L."/>
            <person name="Ma J."/>
        </authorList>
    </citation>
    <scope>NUCLEOTIDE SEQUENCE [LARGE SCALE GENOMIC DNA]</scope>
    <source>
        <strain evidence="3">JCM 30742</strain>
    </source>
</reference>
<evidence type="ECO:0000259" key="1">
    <source>
        <dbReference type="Pfam" id="PF12146"/>
    </source>
</evidence>
<dbReference type="InterPro" id="IPR022742">
    <property type="entry name" value="Hydrolase_4"/>
</dbReference>
<dbReference type="PANTHER" id="PTHR43194">
    <property type="entry name" value="HYDROLASE ALPHA/BETA FOLD FAMILY"/>
    <property type="match status" value="1"/>
</dbReference>
<dbReference type="InterPro" id="IPR029058">
    <property type="entry name" value="AB_hydrolase_fold"/>
</dbReference>
<organism evidence="2 3">
    <name type="scientific">Arthrobacter ginkgonis</name>
    <dbReference type="NCBI Taxonomy" id="1630594"/>
    <lineage>
        <taxon>Bacteria</taxon>
        <taxon>Bacillati</taxon>
        <taxon>Actinomycetota</taxon>
        <taxon>Actinomycetes</taxon>
        <taxon>Micrococcales</taxon>
        <taxon>Micrococcaceae</taxon>
        <taxon>Arthrobacter</taxon>
    </lineage>
</organism>
<accession>A0ABP7CKW9</accession>
<sequence>MAMDTGAWAADAPPGYAEDTLPGQWLPDLLGPGFEYTTLAAGEDEDGPLCATLVRHVPESPPEHPADHGPRLRGMVAGLVEFATQHHHEPGPPVPAVLALHGWTDYFYNVELARYWTRRGYRFYALDLRRYGRSLRAWSTPGFTTNLSEYDADLEAAFAAMAADVGTLGNVVCVAHSTGGLIASLWADRNPGRFSALVLNSPWLETQGSWLVRNAAAGLLDPVARRRPKTRLKLPEVESYWQSMSREAHGHWDLHPLWRPRRSFPVTAGWLTAVMAGHAAVARGLDIREPILVLTAGRTRFGTVYDSEMLRADSVIEVDTVRQRAVGLGREVSVVRVSGAMHDIFASALPARRAAYAAVSRWAGGYLPALAEEHRRS</sequence>
<dbReference type="Gene3D" id="3.40.50.1820">
    <property type="entry name" value="alpha/beta hydrolase"/>
    <property type="match status" value="1"/>
</dbReference>
<dbReference type="Pfam" id="PF12146">
    <property type="entry name" value="Hydrolase_4"/>
    <property type="match status" value="1"/>
</dbReference>
<dbReference type="Proteomes" id="UP001500752">
    <property type="component" value="Unassembled WGS sequence"/>
</dbReference>